<dbReference type="InterPro" id="IPR012677">
    <property type="entry name" value="Nucleotide-bd_a/b_plait_sf"/>
</dbReference>
<sequence length="101" mass="10641">MRSAALPPPKKAAASSSAKTGHQLIVHDLPLKTRKMDIRRLLGGFGTITSVKVDQAEHKAFVSFSTAEALQTAVEAAPHHLRGVDLRVSSPGDPDLSCSGT</sequence>
<evidence type="ECO:0000313" key="4">
    <source>
        <dbReference type="EMBL" id="KAL5103526.1"/>
    </source>
</evidence>
<reference evidence="4 5" key="1">
    <citation type="journal article" date="2022" name="Front. Cell. Infect. Microbiol.">
        <title>The Genomes of Two Strains of Taenia crassiceps the Animal Model for the Study of Human Cysticercosis.</title>
        <authorList>
            <person name="Bobes R.J."/>
            <person name="Estrada K."/>
            <person name="Rios-Valencia D.G."/>
            <person name="Calderon-Gallegos A."/>
            <person name="de la Torre P."/>
            <person name="Carrero J.C."/>
            <person name="Sanchez-Flores A."/>
            <person name="Laclette J.P."/>
        </authorList>
    </citation>
    <scope>NUCLEOTIDE SEQUENCE [LARGE SCALE GENOMIC DNA]</scope>
    <source>
        <strain evidence="4">WFUcys</strain>
    </source>
</reference>
<dbReference type="SUPFAM" id="SSF54928">
    <property type="entry name" value="RNA-binding domain, RBD"/>
    <property type="match status" value="1"/>
</dbReference>
<dbReference type="SMART" id="SM00360">
    <property type="entry name" value="RRM"/>
    <property type="match status" value="1"/>
</dbReference>
<organism evidence="4 5">
    <name type="scientific">Taenia crassiceps</name>
    <dbReference type="NCBI Taxonomy" id="6207"/>
    <lineage>
        <taxon>Eukaryota</taxon>
        <taxon>Metazoa</taxon>
        <taxon>Spiralia</taxon>
        <taxon>Lophotrochozoa</taxon>
        <taxon>Platyhelminthes</taxon>
        <taxon>Cestoda</taxon>
        <taxon>Eucestoda</taxon>
        <taxon>Cyclophyllidea</taxon>
        <taxon>Taeniidae</taxon>
        <taxon>Taenia</taxon>
    </lineage>
</organism>
<dbReference type="Gene3D" id="3.30.70.330">
    <property type="match status" value="1"/>
</dbReference>
<gene>
    <name evidence="4" type="ORF">TcWFU_004104</name>
</gene>
<dbReference type="InterPro" id="IPR000504">
    <property type="entry name" value="RRM_dom"/>
</dbReference>
<dbReference type="Proteomes" id="UP001651158">
    <property type="component" value="Unassembled WGS sequence"/>
</dbReference>
<feature type="domain" description="RRM" evidence="3">
    <location>
        <begin position="22"/>
        <end position="93"/>
    </location>
</feature>
<dbReference type="EMBL" id="JAKROA010000017">
    <property type="protein sequence ID" value="KAL5103526.1"/>
    <property type="molecule type" value="Genomic_DNA"/>
</dbReference>
<evidence type="ECO:0000313" key="5">
    <source>
        <dbReference type="Proteomes" id="UP001651158"/>
    </source>
</evidence>
<dbReference type="InterPro" id="IPR035979">
    <property type="entry name" value="RBD_domain_sf"/>
</dbReference>
<keyword evidence="5" id="KW-1185">Reference proteome</keyword>
<keyword evidence="1" id="KW-0694">RNA-binding</keyword>
<accession>A0ABR4Q1S6</accession>
<feature type="compositionally biased region" description="Pro residues" evidence="2">
    <location>
        <begin position="1"/>
        <end position="10"/>
    </location>
</feature>
<protein>
    <recommendedName>
        <fullName evidence="3">RRM domain-containing protein</fullName>
    </recommendedName>
</protein>
<proteinExistence type="predicted"/>
<evidence type="ECO:0000259" key="3">
    <source>
        <dbReference type="PROSITE" id="PS50102"/>
    </source>
</evidence>
<dbReference type="CDD" id="cd00590">
    <property type="entry name" value="RRM_SF"/>
    <property type="match status" value="1"/>
</dbReference>
<name>A0ABR4Q1S6_9CEST</name>
<comment type="caution">
    <text evidence="4">The sequence shown here is derived from an EMBL/GenBank/DDBJ whole genome shotgun (WGS) entry which is preliminary data.</text>
</comment>
<dbReference type="PROSITE" id="PS50102">
    <property type="entry name" value="RRM"/>
    <property type="match status" value="1"/>
</dbReference>
<dbReference type="Pfam" id="PF00076">
    <property type="entry name" value="RRM_1"/>
    <property type="match status" value="1"/>
</dbReference>
<evidence type="ECO:0000256" key="1">
    <source>
        <dbReference type="PROSITE-ProRule" id="PRU00176"/>
    </source>
</evidence>
<feature type="region of interest" description="Disordered" evidence="2">
    <location>
        <begin position="1"/>
        <end position="20"/>
    </location>
</feature>
<evidence type="ECO:0000256" key="2">
    <source>
        <dbReference type="SAM" id="MobiDB-lite"/>
    </source>
</evidence>